<protein>
    <submittedName>
        <fullName evidence="1">Uncharacterized protein</fullName>
    </submittedName>
</protein>
<proteinExistence type="predicted"/>
<dbReference type="Proteomes" id="UP000736335">
    <property type="component" value="Unassembled WGS sequence"/>
</dbReference>
<organism evidence="1 2">
    <name type="scientific">Thelephora terrestris</name>
    <dbReference type="NCBI Taxonomy" id="56493"/>
    <lineage>
        <taxon>Eukaryota</taxon>
        <taxon>Fungi</taxon>
        <taxon>Dikarya</taxon>
        <taxon>Basidiomycota</taxon>
        <taxon>Agaricomycotina</taxon>
        <taxon>Agaricomycetes</taxon>
        <taxon>Thelephorales</taxon>
        <taxon>Thelephoraceae</taxon>
        <taxon>Thelephora</taxon>
    </lineage>
</organism>
<name>A0A9P6H7V5_9AGAM</name>
<evidence type="ECO:0000313" key="1">
    <source>
        <dbReference type="EMBL" id="KAF9781173.1"/>
    </source>
</evidence>
<gene>
    <name evidence="1" type="ORF">BJ322DRAFT_1023270</name>
</gene>
<reference evidence="1" key="1">
    <citation type="journal article" date="2020" name="Nat. Commun.">
        <title>Large-scale genome sequencing of mycorrhizal fungi provides insights into the early evolution of symbiotic traits.</title>
        <authorList>
            <person name="Miyauchi S."/>
            <person name="Kiss E."/>
            <person name="Kuo A."/>
            <person name="Drula E."/>
            <person name="Kohler A."/>
            <person name="Sanchez-Garcia M."/>
            <person name="Morin E."/>
            <person name="Andreopoulos B."/>
            <person name="Barry K.W."/>
            <person name="Bonito G."/>
            <person name="Buee M."/>
            <person name="Carver A."/>
            <person name="Chen C."/>
            <person name="Cichocki N."/>
            <person name="Clum A."/>
            <person name="Culley D."/>
            <person name="Crous P.W."/>
            <person name="Fauchery L."/>
            <person name="Girlanda M."/>
            <person name="Hayes R.D."/>
            <person name="Keri Z."/>
            <person name="LaButti K."/>
            <person name="Lipzen A."/>
            <person name="Lombard V."/>
            <person name="Magnuson J."/>
            <person name="Maillard F."/>
            <person name="Murat C."/>
            <person name="Nolan M."/>
            <person name="Ohm R.A."/>
            <person name="Pangilinan J."/>
            <person name="Pereira M.F."/>
            <person name="Perotto S."/>
            <person name="Peter M."/>
            <person name="Pfister S."/>
            <person name="Riley R."/>
            <person name="Sitrit Y."/>
            <person name="Stielow J.B."/>
            <person name="Szollosi G."/>
            <person name="Zifcakova L."/>
            <person name="Stursova M."/>
            <person name="Spatafora J.W."/>
            <person name="Tedersoo L."/>
            <person name="Vaario L.M."/>
            <person name="Yamada A."/>
            <person name="Yan M."/>
            <person name="Wang P."/>
            <person name="Xu J."/>
            <person name="Bruns T."/>
            <person name="Baldrian P."/>
            <person name="Vilgalys R."/>
            <person name="Dunand C."/>
            <person name="Henrissat B."/>
            <person name="Grigoriev I.V."/>
            <person name="Hibbett D."/>
            <person name="Nagy L.G."/>
            <person name="Martin F.M."/>
        </authorList>
    </citation>
    <scope>NUCLEOTIDE SEQUENCE</scope>
    <source>
        <strain evidence="1">UH-Tt-Lm1</strain>
    </source>
</reference>
<evidence type="ECO:0000313" key="2">
    <source>
        <dbReference type="Proteomes" id="UP000736335"/>
    </source>
</evidence>
<sequence length="255" mass="27974">MPTSPPQTFLISLSRRSKETPSYRIPGGHQILLTIIVVHGSADFVKVTRNDARFLEAANAFVPKGLRNANPELNTSTIRSPVLAVITHKSASFVNSPCGSEGDVHICGGVEEVRVVDDAEEGSKGCINSAERAEFPEAGERLARAFVPGERKGWAKRARSSYGQMRYAVCSAEYPTSRTSVWMMGGVSRYRHISSEPWHASREGSYSLVVNPEPRNLDVVKVFLTLVQAISSGRSRSIGVAMAERGSRTKNWQLR</sequence>
<dbReference type="EMBL" id="WIUZ02000014">
    <property type="protein sequence ID" value="KAF9781173.1"/>
    <property type="molecule type" value="Genomic_DNA"/>
</dbReference>
<comment type="caution">
    <text evidence="1">The sequence shown here is derived from an EMBL/GenBank/DDBJ whole genome shotgun (WGS) entry which is preliminary data.</text>
</comment>
<accession>A0A9P6H7V5</accession>
<dbReference type="AlphaFoldDB" id="A0A9P6H7V5"/>
<reference evidence="1" key="2">
    <citation type="submission" date="2020-11" db="EMBL/GenBank/DDBJ databases">
        <authorList>
            <consortium name="DOE Joint Genome Institute"/>
            <person name="Kuo A."/>
            <person name="Miyauchi S."/>
            <person name="Kiss E."/>
            <person name="Drula E."/>
            <person name="Kohler A."/>
            <person name="Sanchez-Garcia M."/>
            <person name="Andreopoulos B."/>
            <person name="Barry K.W."/>
            <person name="Bonito G."/>
            <person name="Buee M."/>
            <person name="Carver A."/>
            <person name="Chen C."/>
            <person name="Cichocki N."/>
            <person name="Clum A."/>
            <person name="Culley D."/>
            <person name="Crous P.W."/>
            <person name="Fauchery L."/>
            <person name="Girlanda M."/>
            <person name="Hayes R."/>
            <person name="Keri Z."/>
            <person name="Labutti K."/>
            <person name="Lipzen A."/>
            <person name="Lombard V."/>
            <person name="Magnuson J."/>
            <person name="Maillard F."/>
            <person name="Morin E."/>
            <person name="Murat C."/>
            <person name="Nolan M."/>
            <person name="Ohm R."/>
            <person name="Pangilinan J."/>
            <person name="Pereira M."/>
            <person name="Perotto S."/>
            <person name="Peter M."/>
            <person name="Riley R."/>
            <person name="Sitrit Y."/>
            <person name="Stielow B."/>
            <person name="Szollosi G."/>
            <person name="Zifcakova L."/>
            <person name="Stursova M."/>
            <person name="Spatafora J.W."/>
            <person name="Tedersoo L."/>
            <person name="Vaario L.-M."/>
            <person name="Yamada A."/>
            <person name="Yan M."/>
            <person name="Wang P."/>
            <person name="Xu J."/>
            <person name="Bruns T."/>
            <person name="Baldrian P."/>
            <person name="Vilgalys R."/>
            <person name="Henrissat B."/>
            <person name="Grigoriev I.V."/>
            <person name="Hibbett D."/>
            <person name="Nagy L.G."/>
            <person name="Martin F.M."/>
        </authorList>
    </citation>
    <scope>NUCLEOTIDE SEQUENCE</scope>
    <source>
        <strain evidence="1">UH-Tt-Lm1</strain>
    </source>
</reference>
<keyword evidence="2" id="KW-1185">Reference proteome</keyword>